<sequence length="284" mass="30748">QTWDQPAAAAADGDQRPGSEERQPAHPQTSGGRAAPGQRGGFRRLPGPPPAAQAHAGHDVRRRLHQREVLLHVGRAGGHEVHRAAGGQRRACHRHRLGAGAAGHRADRGSRGRAVRRDRRQPGIRALVHGAHRAPASELPLRPPGHGQRTVQPGRHHRRQRVAPAGGRCLGRRGQPLGRVHEHGARARASLRGRDRPDPAAAGAVLPHRLCRGRRAGRHLQPGELRPLRLRLAIDRRALQQGLAVLDLPPARPGGAGVPPPREHVPQAERDLPGQGRQRRGTRL</sequence>
<feature type="region of interest" description="Disordered" evidence="1">
    <location>
        <begin position="134"/>
        <end position="176"/>
    </location>
</feature>
<evidence type="ECO:0000313" key="2">
    <source>
        <dbReference type="EMBL" id="CAA9399211.1"/>
    </source>
</evidence>
<gene>
    <name evidence="2" type="ORF">AVDCRST_MAG51-789</name>
</gene>
<feature type="non-terminal residue" evidence="2">
    <location>
        <position position="1"/>
    </location>
</feature>
<name>A0A6J4NVH3_9BURK</name>
<feature type="region of interest" description="Disordered" evidence="1">
    <location>
        <begin position="246"/>
        <end position="284"/>
    </location>
</feature>
<feature type="non-terminal residue" evidence="2">
    <location>
        <position position="284"/>
    </location>
</feature>
<accession>A0A6J4NVH3</accession>
<dbReference type="AlphaFoldDB" id="A0A6J4NVH3"/>
<organism evidence="2">
    <name type="scientific">uncultured Ramlibacter sp</name>
    <dbReference type="NCBI Taxonomy" id="260755"/>
    <lineage>
        <taxon>Bacteria</taxon>
        <taxon>Pseudomonadati</taxon>
        <taxon>Pseudomonadota</taxon>
        <taxon>Betaproteobacteria</taxon>
        <taxon>Burkholderiales</taxon>
        <taxon>Comamonadaceae</taxon>
        <taxon>Ramlibacter</taxon>
        <taxon>environmental samples</taxon>
    </lineage>
</organism>
<protein>
    <submittedName>
        <fullName evidence="2">Uncharacterized protein</fullName>
    </submittedName>
</protein>
<feature type="region of interest" description="Disordered" evidence="1">
    <location>
        <begin position="1"/>
        <end position="60"/>
    </location>
</feature>
<feature type="compositionally biased region" description="Basic and acidic residues" evidence="1">
    <location>
        <begin position="13"/>
        <end position="24"/>
    </location>
</feature>
<proteinExistence type="predicted"/>
<evidence type="ECO:0000256" key="1">
    <source>
        <dbReference type="SAM" id="MobiDB-lite"/>
    </source>
</evidence>
<dbReference type="EMBL" id="CADCUX010000203">
    <property type="protein sequence ID" value="CAA9399211.1"/>
    <property type="molecule type" value="Genomic_DNA"/>
</dbReference>
<feature type="compositionally biased region" description="Basic and acidic residues" evidence="1">
    <location>
        <begin position="261"/>
        <end position="272"/>
    </location>
</feature>
<reference evidence="2" key="1">
    <citation type="submission" date="2020-02" db="EMBL/GenBank/DDBJ databases">
        <authorList>
            <person name="Meier V. D."/>
        </authorList>
    </citation>
    <scope>NUCLEOTIDE SEQUENCE</scope>
    <source>
        <strain evidence="2">AVDCRST_MAG51</strain>
    </source>
</reference>